<keyword evidence="1" id="KW-0472">Membrane</keyword>
<sequence length="241" mass="27247">MNTFKGPFRVMFEDLRVQFYILTTITAVLSIFYIILGMLFSSDGSFNAGASFGPYYGMFLIYPFFIFTKGFKYIISFGGTRKQFLFSAFINAGIFILIGSLVLNGLYVLNNYLIEQGISSGTLFHMGDLVNESGFFLYLWVDILWGIFLFGIGFLINSVWQYFGTFRLLMGSTVVLLLLITYVTFGDISKVIQFIVVDHLAFVHIVAGFGIVAFIISYFLIKDGPIERGAVRLFRNKVVSN</sequence>
<feature type="transmembrane region" description="Helical" evidence="1">
    <location>
        <begin position="52"/>
        <end position="71"/>
    </location>
</feature>
<dbReference type="STRING" id="1462526.BN990_02858"/>
<feature type="transmembrane region" description="Helical" evidence="1">
    <location>
        <begin position="168"/>
        <end position="185"/>
    </location>
</feature>
<feature type="transmembrane region" description="Helical" evidence="1">
    <location>
        <begin position="191"/>
        <end position="221"/>
    </location>
</feature>
<dbReference type="EMBL" id="CCDP010000002">
    <property type="protein sequence ID" value="CDQ40533.1"/>
    <property type="molecule type" value="Genomic_DNA"/>
</dbReference>
<evidence type="ECO:0000256" key="1">
    <source>
        <dbReference type="SAM" id="Phobius"/>
    </source>
</evidence>
<reference evidence="3" key="2">
    <citation type="submission" date="2014-05" db="EMBL/GenBank/DDBJ databases">
        <title>Draft genome sequence of Virgibacillus massiliensis Vm-5.</title>
        <authorList>
            <person name="Khelaifia S."/>
            <person name="Croce O."/>
            <person name="Lagier J.C."/>
            <person name="Raoult D."/>
        </authorList>
    </citation>
    <scope>NUCLEOTIDE SEQUENCE [LARGE SCALE GENOMIC DNA]</scope>
    <source>
        <strain evidence="3">Vm-5</strain>
    </source>
</reference>
<feature type="transmembrane region" description="Helical" evidence="1">
    <location>
        <begin position="135"/>
        <end position="156"/>
    </location>
</feature>
<protein>
    <submittedName>
        <fullName evidence="2">Uncharacterized protein</fullName>
    </submittedName>
</protein>
<evidence type="ECO:0000313" key="3">
    <source>
        <dbReference type="Proteomes" id="UP000028875"/>
    </source>
</evidence>
<feature type="transmembrane region" description="Helical" evidence="1">
    <location>
        <begin position="83"/>
        <end position="103"/>
    </location>
</feature>
<dbReference type="eggNOG" id="ENOG5032IN2">
    <property type="taxonomic scope" value="Bacteria"/>
</dbReference>
<feature type="transmembrane region" description="Helical" evidence="1">
    <location>
        <begin position="20"/>
        <end position="40"/>
    </location>
</feature>
<dbReference type="Proteomes" id="UP000028875">
    <property type="component" value="Unassembled WGS sequence"/>
</dbReference>
<reference evidence="2 3" key="1">
    <citation type="submission" date="2014-03" db="EMBL/GenBank/DDBJ databases">
        <authorList>
            <person name="Urmite Genomes U."/>
        </authorList>
    </citation>
    <scope>NUCLEOTIDE SEQUENCE [LARGE SCALE GENOMIC DNA]</scope>
    <source>
        <strain evidence="2 3">Vm-5</strain>
    </source>
</reference>
<dbReference type="OrthoDB" id="2417711at2"/>
<dbReference type="AlphaFoldDB" id="A0A024QDC9"/>
<comment type="caution">
    <text evidence="2">The sequence shown here is derived from an EMBL/GenBank/DDBJ whole genome shotgun (WGS) entry which is preliminary data.</text>
</comment>
<keyword evidence="1" id="KW-0812">Transmembrane</keyword>
<keyword evidence="1" id="KW-1133">Transmembrane helix</keyword>
<evidence type="ECO:0000313" key="2">
    <source>
        <dbReference type="EMBL" id="CDQ40533.1"/>
    </source>
</evidence>
<proteinExistence type="predicted"/>
<keyword evidence="3" id="KW-1185">Reference proteome</keyword>
<accession>A0A024QDC9</accession>
<gene>
    <name evidence="2" type="ORF">BN990_02858</name>
</gene>
<name>A0A024QDC9_9BACI</name>
<dbReference type="RefSeq" id="WP_021292411.1">
    <property type="nucleotide sequence ID" value="NZ_BNER01000011.1"/>
</dbReference>
<organism evidence="2 3">
    <name type="scientific">Virgibacillus massiliensis</name>
    <dbReference type="NCBI Taxonomy" id="1462526"/>
    <lineage>
        <taxon>Bacteria</taxon>
        <taxon>Bacillati</taxon>
        <taxon>Bacillota</taxon>
        <taxon>Bacilli</taxon>
        <taxon>Bacillales</taxon>
        <taxon>Bacillaceae</taxon>
        <taxon>Virgibacillus</taxon>
    </lineage>
</organism>